<feature type="site" description="Electron transfer via tryptophanyl radical" evidence="6">
    <location>
        <position position="361"/>
    </location>
</feature>
<dbReference type="SUPFAM" id="SSF52425">
    <property type="entry name" value="Cryptochrome/photolyase, N-terminal domain"/>
    <property type="match status" value="1"/>
</dbReference>
<dbReference type="RefSeq" id="WP_308428459.1">
    <property type="nucleotide sequence ID" value="NZ_BMXC01000001.1"/>
</dbReference>
<dbReference type="AlphaFoldDB" id="A0A1I7FLH0"/>
<dbReference type="GO" id="GO:0071949">
    <property type="term" value="F:FAD binding"/>
    <property type="evidence" value="ECO:0007669"/>
    <property type="project" value="TreeGrafter"/>
</dbReference>
<dbReference type="GO" id="GO:0003677">
    <property type="term" value="F:DNA binding"/>
    <property type="evidence" value="ECO:0007669"/>
    <property type="project" value="TreeGrafter"/>
</dbReference>
<evidence type="ECO:0000313" key="9">
    <source>
        <dbReference type="EMBL" id="SFU36988.1"/>
    </source>
</evidence>
<feature type="binding site" evidence="5">
    <location>
        <begin position="254"/>
        <end position="261"/>
    </location>
    <ligand>
        <name>FAD</name>
        <dbReference type="ChEBI" id="CHEBI:57692"/>
    </ligand>
</feature>
<sequence length="433" mass="50289">MLLFWFRRDLRLHDNAGLFHALASGKPVLPLFIFDRAILAKLEDKADARVSFIHDTVTKMQRELEDSGSTLLVKYGEPLEVLSELLNKYEVEGIYTNRDYEPYAQERDKAMAELAQQHQVEFSTFKDQVIFEKSEIMTQSGTPYKVYTPYKNAWKKAFTSEMAAPYTCREYFRQLLPHFKTNLPTLQEIGFTRSKIEVPPHDLSPETLSAYHSTRNLPALDATSRLSPHLRFGTVSVREAVKEALAHNDVWLQELIWREFFMQLLFHFPASADSSFSPKFSSINWRNIEEEFQRWCEGTTGFPLVDAGMRELNETGFMHNRVRMVVASFLVKDLLIDWRWGEAYFAEKLLDYEQASNVGNWQWAAGTGADAQPYFRVFNPDSQINKFDKEYAYIKRWIPEYDTSSYPKPMLDHSLARDRALETYKKAIAEAGA</sequence>
<keyword evidence="2 5" id="KW-0285">Flavoprotein</keyword>
<feature type="site" description="Electron transfer via tryptophanyl radical" evidence="6">
    <location>
        <position position="285"/>
    </location>
</feature>
<dbReference type="STRING" id="388950.GCA_001611675_03432"/>
<feature type="binding site" evidence="5">
    <location>
        <position position="251"/>
    </location>
    <ligand>
        <name>FAD</name>
        <dbReference type="ChEBI" id="CHEBI:57692"/>
    </ligand>
</feature>
<keyword evidence="10" id="KW-1185">Reference proteome</keyword>
<evidence type="ECO:0000256" key="1">
    <source>
        <dbReference type="ARBA" id="ARBA00001932"/>
    </source>
</evidence>
<feature type="binding site" evidence="5">
    <location>
        <position position="211"/>
    </location>
    <ligand>
        <name>FAD</name>
        <dbReference type="ChEBI" id="CHEBI:57692"/>
    </ligand>
</feature>
<dbReference type="EMBL" id="FPCA01000001">
    <property type="protein sequence ID" value="SFU36988.1"/>
    <property type="molecule type" value="Genomic_DNA"/>
</dbReference>
<dbReference type="InterPro" id="IPR036155">
    <property type="entry name" value="Crypto/Photolyase_N_sf"/>
</dbReference>
<gene>
    <name evidence="9" type="ORF">SAMN04487941_0296</name>
</gene>
<name>A0A1I7FLH0_9BACT</name>
<dbReference type="InterPro" id="IPR005101">
    <property type="entry name" value="Cryptochr/Photolyase_FAD-bd"/>
</dbReference>
<dbReference type="InterPro" id="IPR002081">
    <property type="entry name" value="Cryptochrome/DNA_photolyase_1"/>
</dbReference>
<dbReference type="Proteomes" id="UP000182491">
    <property type="component" value="Unassembled WGS sequence"/>
</dbReference>
<dbReference type="Gene3D" id="1.25.40.80">
    <property type="match status" value="1"/>
</dbReference>
<feature type="domain" description="Photolyase/cryptochrome alpha/beta" evidence="8">
    <location>
        <begin position="1"/>
        <end position="130"/>
    </location>
</feature>
<evidence type="ECO:0000259" key="8">
    <source>
        <dbReference type="PROSITE" id="PS51645"/>
    </source>
</evidence>
<evidence type="ECO:0000313" key="10">
    <source>
        <dbReference type="Proteomes" id="UP000182491"/>
    </source>
</evidence>
<keyword evidence="3 5" id="KW-0274">FAD</keyword>
<dbReference type="InterPro" id="IPR036134">
    <property type="entry name" value="Crypto/Photolyase_FAD-like_sf"/>
</dbReference>
<evidence type="ECO:0000256" key="4">
    <source>
        <dbReference type="ARBA" id="ARBA00022991"/>
    </source>
</evidence>
<feature type="site" description="Electron transfer via tryptophanyl radical" evidence="6">
    <location>
        <position position="338"/>
    </location>
</feature>
<organism evidence="9 10">
    <name type="scientific">Pontibacter akesuensis</name>
    <dbReference type="NCBI Taxonomy" id="388950"/>
    <lineage>
        <taxon>Bacteria</taxon>
        <taxon>Pseudomonadati</taxon>
        <taxon>Bacteroidota</taxon>
        <taxon>Cytophagia</taxon>
        <taxon>Cytophagales</taxon>
        <taxon>Hymenobacteraceae</taxon>
        <taxon>Pontibacter</taxon>
    </lineage>
</organism>
<evidence type="ECO:0000256" key="7">
    <source>
        <dbReference type="RuleBase" id="RU004182"/>
    </source>
</evidence>
<reference evidence="10" key="1">
    <citation type="submission" date="2016-10" db="EMBL/GenBank/DDBJ databases">
        <authorList>
            <person name="Varghese N."/>
        </authorList>
    </citation>
    <scope>NUCLEOTIDE SEQUENCE [LARGE SCALE GENOMIC DNA]</scope>
    <source>
        <strain evidence="10">DSM 18820</strain>
    </source>
</reference>
<comment type="similarity">
    <text evidence="7">Belongs to the DNA photolyase family.</text>
</comment>
<dbReference type="PROSITE" id="PS00394">
    <property type="entry name" value="DNA_PHOTOLYASES_1_1"/>
    <property type="match status" value="1"/>
</dbReference>
<proteinExistence type="inferred from homology"/>
<dbReference type="PROSITE" id="PS00691">
    <property type="entry name" value="DNA_PHOTOLYASES_1_2"/>
    <property type="match status" value="1"/>
</dbReference>
<feature type="binding site" evidence="5">
    <location>
        <begin position="223"/>
        <end position="227"/>
    </location>
    <ligand>
        <name>FAD</name>
        <dbReference type="ChEBI" id="CHEBI:57692"/>
    </ligand>
</feature>
<accession>A0A1I7FLH0</accession>
<keyword evidence="9" id="KW-0456">Lyase</keyword>
<dbReference type="GO" id="GO:0006139">
    <property type="term" value="P:nucleobase-containing compound metabolic process"/>
    <property type="evidence" value="ECO:0007669"/>
    <property type="project" value="UniProtKB-ARBA"/>
</dbReference>
<dbReference type="Gene3D" id="3.40.50.620">
    <property type="entry name" value="HUPs"/>
    <property type="match status" value="1"/>
</dbReference>
<dbReference type="SUPFAM" id="SSF48173">
    <property type="entry name" value="Cryptochrome/photolyase FAD-binding domain"/>
    <property type="match status" value="1"/>
</dbReference>
<keyword evidence="4 7" id="KW-0157">Chromophore</keyword>
<dbReference type="InterPro" id="IPR014729">
    <property type="entry name" value="Rossmann-like_a/b/a_fold"/>
</dbReference>
<dbReference type="Pfam" id="PF03441">
    <property type="entry name" value="FAD_binding_7"/>
    <property type="match status" value="1"/>
</dbReference>
<dbReference type="Pfam" id="PF00875">
    <property type="entry name" value="DNA_photolyase"/>
    <property type="match status" value="1"/>
</dbReference>
<dbReference type="InterPro" id="IPR006050">
    <property type="entry name" value="DNA_photolyase_N"/>
</dbReference>
<evidence type="ECO:0000256" key="5">
    <source>
        <dbReference type="PIRSR" id="PIRSR602081-1"/>
    </source>
</evidence>
<comment type="cofactor">
    <cofactor evidence="5">
        <name>FAD</name>
        <dbReference type="ChEBI" id="CHEBI:57692"/>
    </cofactor>
    <text evidence="5">Binds 1 FAD per subunit.</text>
</comment>
<dbReference type="GO" id="GO:0009416">
    <property type="term" value="P:response to light stimulus"/>
    <property type="evidence" value="ECO:0007669"/>
    <property type="project" value="TreeGrafter"/>
</dbReference>
<dbReference type="GO" id="GO:0003904">
    <property type="term" value="F:deoxyribodipyrimidine photo-lyase activity"/>
    <property type="evidence" value="ECO:0007669"/>
    <property type="project" value="TreeGrafter"/>
</dbReference>
<dbReference type="PANTHER" id="PTHR11455:SF9">
    <property type="entry name" value="CRYPTOCHROME CIRCADIAN CLOCK 5 ISOFORM X1"/>
    <property type="match status" value="1"/>
</dbReference>
<dbReference type="GO" id="GO:0006950">
    <property type="term" value="P:response to stress"/>
    <property type="evidence" value="ECO:0007669"/>
    <property type="project" value="UniProtKB-ARBA"/>
</dbReference>
<evidence type="ECO:0000256" key="6">
    <source>
        <dbReference type="PIRSR" id="PIRSR602081-2"/>
    </source>
</evidence>
<dbReference type="PROSITE" id="PS51645">
    <property type="entry name" value="PHR_CRY_ALPHA_BETA"/>
    <property type="match status" value="1"/>
</dbReference>
<protein>
    <submittedName>
        <fullName evidence="9">Deoxyribodipyrimidine photo-lyase</fullName>
    </submittedName>
</protein>
<evidence type="ECO:0000256" key="3">
    <source>
        <dbReference type="ARBA" id="ARBA00022827"/>
    </source>
</evidence>
<dbReference type="PANTHER" id="PTHR11455">
    <property type="entry name" value="CRYPTOCHROME"/>
    <property type="match status" value="1"/>
</dbReference>
<dbReference type="InterPro" id="IPR018394">
    <property type="entry name" value="DNA_photolyase_1_CS_C"/>
</dbReference>
<evidence type="ECO:0000256" key="2">
    <source>
        <dbReference type="ARBA" id="ARBA00022630"/>
    </source>
</evidence>
<dbReference type="PRINTS" id="PR00147">
    <property type="entry name" value="DNAPHOTLYASE"/>
</dbReference>
<comment type="cofactor">
    <cofactor evidence="1">
        <name>(6R)-5,10-methylene-5,6,7,8-tetrahydrofolate</name>
        <dbReference type="ChEBI" id="CHEBI:15636"/>
    </cofactor>
</comment>
<dbReference type="Gene3D" id="1.10.579.10">
    <property type="entry name" value="DNA Cyclobutane Dipyrimidine Photolyase, subunit A, domain 3"/>
    <property type="match status" value="1"/>
</dbReference>